<dbReference type="RefSeq" id="WP_122973031.1">
    <property type="nucleotide sequence ID" value="NZ_RHLQ01000044.1"/>
</dbReference>
<keyword evidence="2" id="KW-1185">Reference proteome</keyword>
<dbReference type="EMBL" id="RHLQ01000044">
    <property type="protein sequence ID" value="RNC97569.1"/>
    <property type="molecule type" value="Genomic_DNA"/>
</dbReference>
<reference evidence="1 2" key="1">
    <citation type="journal article" date="2014" name="Int. J. Syst. Evol. Microbiol.">
        <title>Lysinibacillus halotolerans sp. nov., isolated from saline-alkaline soil.</title>
        <authorList>
            <person name="Kong D."/>
            <person name="Wang Y."/>
            <person name="Zhao B."/>
            <person name="Li Y."/>
            <person name="Song J."/>
            <person name="Zhai Y."/>
            <person name="Zhang C."/>
            <person name="Wang H."/>
            <person name="Chen X."/>
            <person name="Zhao B."/>
            <person name="Ruan Z."/>
        </authorList>
    </citation>
    <scope>NUCLEOTIDE SEQUENCE [LARGE SCALE GENOMIC DNA]</scope>
    <source>
        <strain evidence="1 2">MCCC 1A12703</strain>
    </source>
</reference>
<protein>
    <submittedName>
        <fullName evidence="1">Uncharacterized protein</fullName>
    </submittedName>
</protein>
<gene>
    <name evidence="1" type="ORF">EC501_14555</name>
</gene>
<sequence>MGHVLDLFQDLINECTSVQEEIHKLNSLESDLKTKKLVLQSAANLSSNQSDIEYFHSEIQKVYIEQQRVTKEKAQQQMRYRDLVRRVNVIETVAKQFEQKE</sequence>
<evidence type="ECO:0000313" key="2">
    <source>
        <dbReference type="Proteomes" id="UP000279909"/>
    </source>
</evidence>
<comment type="caution">
    <text evidence="1">The sequence shown here is derived from an EMBL/GenBank/DDBJ whole genome shotgun (WGS) entry which is preliminary data.</text>
</comment>
<dbReference type="AlphaFoldDB" id="A0A3M8H5L4"/>
<dbReference type="Proteomes" id="UP000279909">
    <property type="component" value="Unassembled WGS sequence"/>
</dbReference>
<evidence type="ECO:0000313" key="1">
    <source>
        <dbReference type="EMBL" id="RNC97569.1"/>
    </source>
</evidence>
<name>A0A3M8H5L4_9BACI</name>
<accession>A0A3M8H5L4</accession>
<organism evidence="1 2">
    <name type="scientific">Lysinibacillus halotolerans</name>
    <dbReference type="NCBI Taxonomy" id="1368476"/>
    <lineage>
        <taxon>Bacteria</taxon>
        <taxon>Bacillati</taxon>
        <taxon>Bacillota</taxon>
        <taxon>Bacilli</taxon>
        <taxon>Bacillales</taxon>
        <taxon>Bacillaceae</taxon>
        <taxon>Lysinibacillus</taxon>
    </lineage>
</organism>
<proteinExistence type="predicted"/>